<keyword evidence="1" id="KW-1133">Transmembrane helix</keyword>
<organism evidence="2 3">
    <name type="scientific">Owenia fusiformis</name>
    <name type="common">Polychaete worm</name>
    <dbReference type="NCBI Taxonomy" id="6347"/>
    <lineage>
        <taxon>Eukaryota</taxon>
        <taxon>Metazoa</taxon>
        <taxon>Spiralia</taxon>
        <taxon>Lophotrochozoa</taxon>
        <taxon>Annelida</taxon>
        <taxon>Polychaeta</taxon>
        <taxon>Sedentaria</taxon>
        <taxon>Canalipalpata</taxon>
        <taxon>Sabellida</taxon>
        <taxon>Oweniida</taxon>
        <taxon>Oweniidae</taxon>
        <taxon>Owenia</taxon>
    </lineage>
</organism>
<keyword evidence="1" id="KW-0472">Membrane</keyword>
<dbReference type="AlphaFoldDB" id="A0A8S4Q4E1"/>
<keyword evidence="1" id="KW-0812">Transmembrane</keyword>
<protein>
    <submittedName>
        <fullName evidence="2">Uncharacterized protein</fullName>
    </submittedName>
</protein>
<feature type="transmembrane region" description="Helical" evidence="1">
    <location>
        <begin position="139"/>
        <end position="159"/>
    </location>
</feature>
<reference evidence="2" key="1">
    <citation type="submission" date="2022-03" db="EMBL/GenBank/DDBJ databases">
        <authorList>
            <person name="Martin C."/>
        </authorList>
    </citation>
    <scope>NUCLEOTIDE SEQUENCE</scope>
</reference>
<keyword evidence="3" id="KW-1185">Reference proteome</keyword>
<feature type="transmembrane region" description="Helical" evidence="1">
    <location>
        <begin position="193"/>
        <end position="217"/>
    </location>
</feature>
<comment type="caution">
    <text evidence="2">The sequence shown here is derived from an EMBL/GenBank/DDBJ whole genome shotgun (WGS) entry which is preliminary data.</text>
</comment>
<feature type="non-terminal residue" evidence="2">
    <location>
        <position position="1"/>
    </location>
</feature>
<proteinExistence type="predicted"/>
<sequence length="336" mass="38038">EMQMAQTASVANNISLLPIMLQECLVPDTIKHINYIDVTNGDVPQAAMKLQKNVLNPPQGFIPQNNMLRINGFSFPLEEKIIKNGCFKTQLQFGLPPNGIDALEQKGIMIPKEQIDEILHTLNHHGPSIRISRTTPIRLACYVMLTMIGLGWLIFWMIFAVSSASPIRQTSNNTTCIFSAAISDVTLQCSSPIPIILSISFILLGLFPLGALIAYIVKRKVILKKVIALILDISLKTMADYKMFIYPAKTGEFLRIVKYDINPCWQHLIQQEDPNIETLDIDNWKLNLTKSEFRLYMEKLMMGSLNMAPAVKHQTINYHVCFCQFVLAKHSQMFVQ</sequence>
<evidence type="ECO:0000313" key="2">
    <source>
        <dbReference type="EMBL" id="CAH1801391.1"/>
    </source>
</evidence>
<accession>A0A8S4Q4E1</accession>
<dbReference type="Proteomes" id="UP000749559">
    <property type="component" value="Unassembled WGS sequence"/>
</dbReference>
<evidence type="ECO:0000313" key="3">
    <source>
        <dbReference type="Proteomes" id="UP000749559"/>
    </source>
</evidence>
<evidence type="ECO:0000256" key="1">
    <source>
        <dbReference type="SAM" id="Phobius"/>
    </source>
</evidence>
<name>A0A8S4Q4E1_OWEFU</name>
<gene>
    <name evidence="2" type="ORF">OFUS_LOCUS25183</name>
</gene>
<dbReference type="EMBL" id="CAIIXF020000012">
    <property type="protein sequence ID" value="CAH1801391.1"/>
    <property type="molecule type" value="Genomic_DNA"/>
</dbReference>